<comment type="caution">
    <text evidence="1">The sequence shown here is derived from an EMBL/GenBank/DDBJ whole genome shotgun (WGS) entry which is preliminary data.</text>
</comment>
<keyword evidence="2" id="KW-1185">Reference proteome</keyword>
<protein>
    <submittedName>
        <fullName evidence="1">10610_t:CDS:1</fullName>
    </submittedName>
</protein>
<reference evidence="1" key="1">
    <citation type="submission" date="2021-06" db="EMBL/GenBank/DDBJ databases">
        <authorList>
            <person name="Kallberg Y."/>
            <person name="Tangrot J."/>
            <person name="Rosling A."/>
        </authorList>
    </citation>
    <scope>NUCLEOTIDE SEQUENCE</scope>
    <source>
        <strain evidence="1">CL356</strain>
    </source>
</reference>
<sequence>MFLASAVALVALLMPNAAYAAVTTTLPKSAVSPSPSKTESITDIMIKGYTALPTARVISGSFDGKMVKYDRKGSGGACAGQDEKGEDAAVFILQAGATLSNVIIGKDQAEGVHCRGACTLNNVWWEDFKQTGSGDVSTVNGGGAFSASDKICESLHSSQRSHGTTNIYQVQHNGAGTVKISNFFANSFGKLYRSCGNCDKSYKRTVVVDNEGVGINSNFGDTATLSNIKTNGKPSSSNVCCTYKGVSKGSEPSKIGWSVPLLSHGRFTERLLSVARAIARAKFPVLSEVAKLTSGYELAL</sequence>
<feature type="non-terminal residue" evidence="1">
    <location>
        <position position="300"/>
    </location>
</feature>
<accession>A0ACA9NX93</accession>
<dbReference type="EMBL" id="CAJVPT010027028">
    <property type="protein sequence ID" value="CAG8681843.1"/>
    <property type="molecule type" value="Genomic_DNA"/>
</dbReference>
<proteinExistence type="predicted"/>
<gene>
    <name evidence="1" type="ORF">ACOLOM_LOCUS9375</name>
</gene>
<organism evidence="1 2">
    <name type="scientific">Acaulospora colombiana</name>
    <dbReference type="NCBI Taxonomy" id="27376"/>
    <lineage>
        <taxon>Eukaryota</taxon>
        <taxon>Fungi</taxon>
        <taxon>Fungi incertae sedis</taxon>
        <taxon>Mucoromycota</taxon>
        <taxon>Glomeromycotina</taxon>
        <taxon>Glomeromycetes</taxon>
        <taxon>Diversisporales</taxon>
        <taxon>Acaulosporaceae</taxon>
        <taxon>Acaulospora</taxon>
    </lineage>
</organism>
<dbReference type="Proteomes" id="UP000789525">
    <property type="component" value="Unassembled WGS sequence"/>
</dbReference>
<evidence type="ECO:0000313" key="1">
    <source>
        <dbReference type="EMBL" id="CAG8681843.1"/>
    </source>
</evidence>
<evidence type="ECO:0000313" key="2">
    <source>
        <dbReference type="Proteomes" id="UP000789525"/>
    </source>
</evidence>
<name>A0ACA9NX93_9GLOM</name>